<feature type="chain" id="PRO_5041920021" description="Glucan endo-1,3-beta-D-glucosidase" evidence="5">
    <location>
        <begin position="26"/>
        <end position="336"/>
    </location>
</feature>
<protein>
    <recommendedName>
        <fullName evidence="8">Glucan endo-1,3-beta-D-glucosidase</fullName>
    </recommendedName>
</protein>
<name>A0AAD4SCT2_9MAGN</name>
<evidence type="ECO:0000256" key="5">
    <source>
        <dbReference type="SAM" id="SignalP"/>
    </source>
</evidence>
<sequence length="336" mass="37046">MASKNPIPMKIVLFSWVSFFAISTAIQIGINYGDQGDNLPSPDAVPTTLQQHNIQRVRIFNPNLSFLRAINNTPIEVVLGTLNEDVLTLASDASYATSWINTNIIPFTNVNFKYISVGNEITFPGNYANSLVAAIQNLDAALKAANRPIPITTAINMLSIEVSYPPSVGRFTDDSAPIFRSLASFLNTNGYPLLVNAYPYFAYLGPGGVRFDYALFNTTDVVVQDGEYGYKNIFYAMVDAIYAALEKLDAPDVRIVVAETGWPWSGNDVATTDYASMYNNNLIAQLTSTTGTPRRPSVELETYIFSLFNEDLKPEGTERSWGILTHDGGEMFHVFP</sequence>
<dbReference type="EMBL" id="JAJJMB010011896">
    <property type="protein sequence ID" value="KAI3895598.1"/>
    <property type="molecule type" value="Genomic_DNA"/>
</dbReference>
<proteinExistence type="inferred from homology"/>
<keyword evidence="3" id="KW-0326">Glycosidase</keyword>
<accession>A0AAD4SCT2</accession>
<organism evidence="6 7">
    <name type="scientific">Papaver atlanticum</name>
    <dbReference type="NCBI Taxonomy" id="357466"/>
    <lineage>
        <taxon>Eukaryota</taxon>
        <taxon>Viridiplantae</taxon>
        <taxon>Streptophyta</taxon>
        <taxon>Embryophyta</taxon>
        <taxon>Tracheophyta</taxon>
        <taxon>Spermatophyta</taxon>
        <taxon>Magnoliopsida</taxon>
        <taxon>Ranunculales</taxon>
        <taxon>Papaveraceae</taxon>
        <taxon>Papaveroideae</taxon>
        <taxon>Papaver</taxon>
    </lineage>
</organism>
<comment type="caution">
    <text evidence="6">The sequence shown here is derived from an EMBL/GenBank/DDBJ whole genome shotgun (WGS) entry which is preliminary data.</text>
</comment>
<dbReference type="GO" id="GO:0004553">
    <property type="term" value="F:hydrolase activity, hydrolyzing O-glycosyl compounds"/>
    <property type="evidence" value="ECO:0007669"/>
    <property type="project" value="InterPro"/>
</dbReference>
<dbReference type="SUPFAM" id="SSF51445">
    <property type="entry name" value="(Trans)glycosidases"/>
    <property type="match status" value="1"/>
</dbReference>
<evidence type="ECO:0000256" key="4">
    <source>
        <dbReference type="RuleBase" id="RU004335"/>
    </source>
</evidence>
<dbReference type="PANTHER" id="PTHR32227">
    <property type="entry name" value="GLUCAN ENDO-1,3-BETA-GLUCOSIDASE BG1-RELATED-RELATED"/>
    <property type="match status" value="1"/>
</dbReference>
<evidence type="ECO:0000256" key="1">
    <source>
        <dbReference type="ARBA" id="ARBA00008773"/>
    </source>
</evidence>
<evidence type="ECO:0000256" key="3">
    <source>
        <dbReference type="ARBA" id="ARBA00023295"/>
    </source>
</evidence>
<evidence type="ECO:0000256" key="2">
    <source>
        <dbReference type="ARBA" id="ARBA00022801"/>
    </source>
</evidence>
<gene>
    <name evidence="6" type="ORF">MKW98_025389</name>
</gene>
<keyword evidence="7" id="KW-1185">Reference proteome</keyword>
<comment type="similarity">
    <text evidence="1 4">Belongs to the glycosyl hydrolase 17 family.</text>
</comment>
<feature type="signal peptide" evidence="5">
    <location>
        <begin position="1"/>
        <end position="25"/>
    </location>
</feature>
<dbReference type="Pfam" id="PF00332">
    <property type="entry name" value="Glyco_hydro_17"/>
    <property type="match status" value="1"/>
</dbReference>
<dbReference type="InterPro" id="IPR017853">
    <property type="entry name" value="GH"/>
</dbReference>
<dbReference type="AlphaFoldDB" id="A0AAD4SCT2"/>
<dbReference type="Gene3D" id="3.20.20.80">
    <property type="entry name" value="Glycosidases"/>
    <property type="match status" value="1"/>
</dbReference>
<keyword evidence="5" id="KW-0732">Signal</keyword>
<reference evidence="6" key="1">
    <citation type="submission" date="2022-04" db="EMBL/GenBank/DDBJ databases">
        <title>A functionally conserved STORR gene fusion in Papaver species that diverged 16.8 million years ago.</title>
        <authorList>
            <person name="Catania T."/>
        </authorList>
    </citation>
    <scope>NUCLEOTIDE SEQUENCE</scope>
    <source>
        <strain evidence="6">S-188037</strain>
    </source>
</reference>
<evidence type="ECO:0008006" key="8">
    <source>
        <dbReference type="Google" id="ProtNLM"/>
    </source>
</evidence>
<evidence type="ECO:0000313" key="6">
    <source>
        <dbReference type="EMBL" id="KAI3895598.1"/>
    </source>
</evidence>
<keyword evidence="2" id="KW-0378">Hydrolase</keyword>
<evidence type="ECO:0000313" key="7">
    <source>
        <dbReference type="Proteomes" id="UP001202328"/>
    </source>
</evidence>
<dbReference type="InterPro" id="IPR000490">
    <property type="entry name" value="Glyco_hydro_17"/>
</dbReference>
<dbReference type="GO" id="GO:0005975">
    <property type="term" value="P:carbohydrate metabolic process"/>
    <property type="evidence" value="ECO:0007669"/>
    <property type="project" value="InterPro"/>
</dbReference>
<dbReference type="Proteomes" id="UP001202328">
    <property type="component" value="Unassembled WGS sequence"/>
</dbReference>
<dbReference type="FunFam" id="3.20.20.80:FF:000010">
    <property type="entry name" value="glucan endo-1,3-beta-glucosidase, basic"/>
    <property type="match status" value="1"/>
</dbReference>
<dbReference type="InterPro" id="IPR044965">
    <property type="entry name" value="Glyco_hydro_17_plant"/>
</dbReference>